<sequence length="277" mass="30630">MSWRPPAYNLAQREEHWYKAILESHSTFCGCSDVVRHFCVLASRLATNPSVIPALPAPPEQQPRPGGDTEGAPGDPGDAGAGRYAEEDLEELFAAAAKDDIPSTTLAKNPHTNYPTPINTLQEYKSQIRNTSAHKQSSTPSTSDVDCLARQVLKECQNTNLLMTLFQQASGSKDPEWKPSTREPQKTKKKTPTIYSKHSKKSKRAASQKKRQPKKRRSKNSNYSSSSTCSDSSSESSERDSNKSWETSSDSGKESTGTPAYNNSRRSNSRPAVSQYW</sequence>
<feature type="compositionally biased region" description="Low complexity" evidence="1">
    <location>
        <begin position="220"/>
        <end position="235"/>
    </location>
</feature>
<dbReference type="Proteomes" id="UP000160062">
    <property type="component" value="Segment"/>
</dbReference>
<dbReference type="Pfam" id="PF02957">
    <property type="entry name" value="TT_ORF2-like"/>
    <property type="match status" value="1"/>
</dbReference>
<feature type="domain" description="Hepatitis TT virus Orf2/Gyrovirus Vp2 N-terminal" evidence="2">
    <location>
        <begin position="12"/>
        <end position="46"/>
    </location>
</feature>
<evidence type="ECO:0000259" key="2">
    <source>
        <dbReference type="Pfam" id="PF02957"/>
    </source>
</evidence>
<protein>
    <recommendedName>
        <fullName evidence="6">Protein VP2</fullName>
    </recommendedName>
</protein>
<name>Q8V7I2_9VIRU</name>
<reference evidence="4 5" key="1">
    <citation type="journal article" date="2002" name="Arch. Virol.">
        <title>Analysis of the entire genomes of thirteen TT virus variants classifiable into the fourth and fifth genetic groups, isolated from viremic infants.</title>
        <authorList>
            <person name="Peng Y.H."/>
            <person name="Nishizawa T."/>
            <person name="Takahashi M."/>
            <person name="Ishikawa T."/>
            <person name="Yoshikawa A."/>
            <person name="Okamoto H."/>
        </authorList>
    </citation>
    <scope>NUCLEOTIDE SEQUENCE [LARGE SCALE GENOMIC DNA]</scope>
    <source>
        <strain evidence="4">CT43F</strain>
    </source>
</reference>
<feature type="compositionally biased region" description="Basic residues" evidence="1">
    <location>
        <begin position="187"/>
        <end position="219"/>
    </location>
</feature>
<feature type="compositionally biased region" description="Polar residues" evidence="1">
    <location>
        <begin position="245"/>
        <end position="277"/>
    </location>
</feature>
<organism evidence="4 5">
    <name type="scientific">Torque teno virus 28</name>
    <dbReference type="NCBI Taxonomy" id="687367"/>
    <lineage>
        <taxon>Viruses</taxon>
        <taxon>Monodnaviria</taxon>
        <taxon>Shotokuvirae</taxon>
        <taxon>Commensaviricota</taxon>
        <taxon>Cardeaviricetes</taxon>
        <taxon>Sanitavirales</taxon>
        <taxon>Anelloviridae</taxon>
        <taxon>Alphatorquevirus</taxon>
        <taxon>Alphatorquevirus homin29</taxon>
    </lineage>
</organism>
<evidence type="ECO:0008006" key="6">
    <source>
        <dbReference type="Google" id="ProtNLM"/>
    </source>
</evidence>
<accession>Q8V7I2</accession>
<dbReference type="RefSeq" id="YP_003587839.1">
    <property type="nucleotide sequence ID" value="NC_014073.1"/>
</dbReference>
<feature type="region of interest" description="Disordered" evidence="1">
    <location>
        <begin position="169"/>
        <end position="277"/>
    </location>
</feature>
<dbReference type="Pfam" id="PF05501">
    <property type="entry name" value="DUF755"/>
    <property type="match status" value="1"/>
</dbReference>
<feature type="compositionally biased region" description="Basic and acidic residues" evidence="1">
    <location>
        <begin position="173"/>
        <end position="186"/>
    </location>
</feature>
<dbReference type="OrthoDB" id="27134at10239"/>
<feature type="compositionally biased region" description="Low complexity" evidence="1">
    <location>
        <begin position="70"/>
        <end position="82"/>
    </location>
</feature>
<evidence type="ECO:0000313" key="5">
    <source>
        <dbReference type="Proteomes" id="UP000160062"/>
    </source>
</evidence>
<evidence type="ECO:0000259" key="3">
    <source>
        <dbReference type="Pfam" id="PF05501"/>
    </source>
</evidence>
<dbReference type="InterPro" id="IPR008474">
    <property type="entry name" value="DUF755"/>
</dbReference>
<dbReference type="EMBL" id="AB064598">
    <property type="protein sequence ID" value="BAB79320.1"/>
    <property type="molecule type" value="Genomic_DNA"/>
</dbReference>
<dbReference type="GeneID" id="9086585"/>
<feature type="region of interest" description="Disordered" evidence="1">
    <location>
        <begin position="50"/>
        <end position="82"/>
    </location>
</feature>
<dbReference type="KEGG" id="vg:9086585"/>
<evidence type="ECO:0000256" key="1">
    <source>
        <dbReference type="SAM" id="MobiDB-lite"/>
    </source>
</evidence>
<dbReference type="InterPro" id="IPR004118">
    <property type="entry name" value="HEV_TT_vir_Orf2/Gyrovir_Vp2_N"/>
</dbReference>
<evidence type="ECO:0000313" key="4">
    <source>
        <dbReference type="EMBL" id="BAB79320.1"/>
    </source>
</evidence>
<proteinExistence type="predicted"/>
<feature type="domain" description="DUF755" evidence="3">
    <location>
        <begin position="111"/>
        <end position="241"/>
    </location>
</feature>